<dbReference type="InterPro" id="IPR025737">
    <property type="entry name" value="FApF"/>
</dbReference>
<evidence type="ECO:0000313" key="1">
    <source>
        <dbReference type="EMBL" id="AAF23985.1"/>
    </source>
</evidence>
<organism evidence="1">
    <name type="scientific">Pseudomonas sp. TW3</name>
    <dbReference type="NCBI Taxonomy" id="72271"/>
    <lineage>
        <taxon>Bacteria</taxon>
        <taxon>Pseudomonadati</taxon>
        <taxon>Pseudomonadota</taxon>
        <taxon>Gammaproteobacteria</taxon>
        <taxon>Pseudomonadales</taxon>
        <taxon>Pseudomonadaceae</taxon>
        <taxon>Pseudomonas</taxon>
    </lineage>
</organism>
<sequence>MGLFLPRSLPVNNKEFWQKQGMRAGCLALLMPAVCHALDIDGGDYTPLPPGANLALLYYKHVESNDAYSHGGNIGGATRLTQDIGILRMIHFMEVGGLTMDPQFLLPFGNVRGKQAGAELGTGNGTGDLILANTVWLVNNSDTKTYFGVTPMVILPTGSYDKDDPLNIGENRYKYTLQFGVSQELANRLTLDAAFDGTHFGDNDRYGPGKQTLEQRTLYQGQVILRYNLRQDLDIRTSYSKLWGGEQFLDGSSQGKPGQSKYSIGAAYMLPTRTQLIVNWGRDTSIDNGFKTDSQLSLRIAQVF</sequence>
<name>Q9RBR6_9PSED</name>
<proteinExistence type="predicted"/>
<evidence type="ECO:0008006" key="2">
    <source>
        <dbReference type="Google" id="ProtNLM"/>
    </source>
</evidence>
<reference evidence="1" key="1">
    <citation type="journal article" date="1998" name="J. Bacteriol.">
        <title>ntn genes determining the early steps in the divergent catabolism of 4-nitrotoluene and toluene in Pseudomonas sp. strain TW3.</title>
        <authorList>
            <person name="James K.D."/>
            <person name="Williams P.A."/>
        </authorList>
    </citation>
    <scope>NUCLEOTIDE SEQUENCE</scope>
    <source>
        <strain evidence="1">TW3</strain>
    </source>
</reference>
<protein>
    <recommendedName>
        <fullName evidence="2">Transporter</fullName>
    </recommendedName>
</protein>
<accession>Q9RBR6</accession>
<dbReference type="Pfam" id="PF13557">
    <property type="entry name" value="Phenol_MetA_deg"/>
    <property type="match status" value="1"/>
</dbReference>
<dbReference type="AlphaFoldDB" id="Q9RBR6"/>
<dbReference type="EMBL" id="AF043544">
    <property type="protein sequence ID" value="AAF23985.1"/>
    <property type="molecule type" value="Genomic_DNA"/>
</dbReference>
<reference evidence="1" key="2">
    <citation type="journal article" date="2000" name="J. Bacteriol.">
        <title>Cloning and expression of ntnD, encoding a novel NAD(P)(+)-independent 4-nitrobenzyl alcohol dehydrogenase from Pseudomonas sp. Strain TW3.</title>
        <authorList>
            <person name="James K.D."/>
            <person name="Hughes M.A."/>
            <person name="Williams P.A."/>
        </authorList>
    </citation>
    <scope>NUCLEOTIDE SEQUENCE</scope>
    <source>
        <strain evidence="1">TW3</strain>
    </source>
</reference>